<protein>
    <submittedName>
        <fullName evidence="1">Uncharacterized protein</fullName>
    </submittedName>
</protein>
<name>A0A5C3PI18_9APHY</name>
<dbReference type="Proteomes" id="UP000308197">
    <property type="component" value="Unassembled WGS sequence"/>
</dbReference>
<accession>A0A5C3PI18</accession>
<evidence type="ECO:0000313" key="2">
    <source>
        <dbReference type="Proteomes" id="UP000308197"/>
    </source>
</evidence>
<dbReference type="EMBL" id="ML211076">
    <property type="protein sequence ID" value="TFK89425.1"/>
    <property type="molecule type" value="Genomic_DNA"/>
</dbReference>
<organism evidence="1 2">
    <name type="scientific">Polyporus arcularius HHB13444</name>
    <dbReference type="NCBI Taxonomy" id="1314778"/>
    <lineage>
        <taxon>Eukaryota</taxon>
        <taxon>Fungi</taxon>
        <taxon>Dikarya</taxon>
        <taxon>Basidiomycota</taxon>
        <taxon>Agaricomycotina</taxon>
        <taxon>Agaricomycetes</taxon>
        <taxon>Polyporales</taxon>
        <taxon>Polyporaceae</taxon>
        <taxon>Polyporus</taxon>
    </lineage>
</organism>
<proteinExistence type="predicted"/>
<sequence>MPPLRRRATTAWDIYAKMLFPLGYGYPLWHPAPENDSIYGTREVDLGSVGWIDGGRFRHIFNAMKPAEDEFNRNRVPDDFQRLEPSGLVITGEEDEITQSRLHSRTVTEVRGSAGLETSAIPAGCGFNFICTEDEGAFLHLKPPGVSKRISSKKHIVDYIRAHFESWFEFATQAHEGPGLILSPEEIIFVSGTIKTARWACSAFSGEYRHKEGTITCDISMLASADVSLSISNHVVPKEFSNFGPLERGISLSARLIDPHDQEDERAQARGVLTVPVQSPPSCVFIHYFKYRRRLFLSPTVIKAAAGPHELPPDSPDPESSAAIVGMEVLSLDEVEIEEVPATPSCYDPLDPVLEYIFKNSDAQVAVVGSTDLVEIFRGLDGIPEDIESTLEQAAPAIDVDEHGVGTISAYRLPVSTAPDPPQVATDASTWCL</sequence>
<dbReference type="STRING" id="1314778.A0A5C3PI18"/>
<dbReference type="AlphaFoldDB" id="A0A5C3PI18"/>
<reference evidence="1 2" key="1">
    <citation type="journal article" date="2019" name="Nat. Ecol. Evol.">
        <title>Megaphylogeny resolves global patterns of mushroom evolution.</title>
        <authorList>
            <person name="Varga T."/>
            <person name="Krizsan K."/>
            <person name="Foldi C."/>
            <person name="Dima B."/>
            <person name="Sanchez-Garcia M."/>
            <person name="Sanchez-Ramirez S."/>
            <person name="Szollosi G.J."/>
            <person name="Szarkandi J.G."/>
            <person name="Papp V."/>
            <person name="Albert L."/>
            <person name="Andreopoulos W."/>
            <person name="Angelini C."/>
            <person name="Antonin V."/>
            <person name="Barry K.W."/>
            <person name="Bougher N.L."/>
            <person name="Buchanan P."/>
            <person name="Buyck B."/>
            <person name="Bense V."/>
            <person name="Catcheside P."/>
            <person name="Chovatia M."/>
            <person name="Cooper J."/>
            <person name="Damon W."/>
            <person name="Desjardin D."/>
            <person name="Finy P."/>
            <person name="Geml J."/>
            <person name="Haridas S."/>
            <person name="Hughes K."/>
            <person name="Justo A."/>
            <person name="Karasinski D."/>
            <person name="Kautmanova I."/>
            <person name="Kiss B."/>
            <person name="Kocsube S."/>
            <person name="Kotiranta H."/>
            <person name="LaButti K.M."/>
            <person name="Lechner B.E."/>
            <person name="Liimatainen K."/>
            <person name="Lipzen A."/>
            <person name="Lukacs Z."/>
            <person name="Mihaltcheva S."/>
            <person name="Morgado L.N."/>
            <person name="Niskanen T."/>
            <person name="Noordeloos M.E."/>
            <person name="Ohm R.A."/>
            <person name="Ortiz-Santana B."/>
            <person name="Ovrebo C."/>
            <person name="Racz N."/>
            <person name="Riley R."/>
            <person name="Savchenko A."/>
            <person name="Shiryaev A."/>
            <person name="Soop K."/>
            <person name="Spirin V."/>
            <person name="Szebenyi C."/>
            <person name="Tomsovsky M."/>
            <person name="Tulloss R.E."/>
            <person name="Uehling J."/>
            <person name="Grigoriev I.V."/>
            <person name="Vagvolgyi C."/>
            <person name="Papp T."/>
            <person name="Martin F.M."/>
            <person name="Miettinen O."/>
            <person name="Hibbett D.S."/>
            <person name="Nagy L.G."/>
        </authorList>
    </citation>
    <scope>NUCLEOTIDE SEQUENCE [LARGE SCALE GENOMIC DNA]</scope>
    <source>
        <strain evidence="1 2">HHB13444</strain>
    </source>
</reference>
<keyword evidence="2" id="KW-1185">Reference proteome</keyword>
<evidence type="ECO:0000313" key="1">
    <source>
        <dbReference type="EMBL" id="TFK89425.1"/>
    </source>
</evidence>
<dbReference type="InParanoid" id="A0A5C3PI18"/>
<gene>
    <name evidence="1" type="ORF">K466DRAFT_661544</name>
</gene>